<dbReference type="InterPro" id="IPR047951">
    <property type="entry name" value="Transpos_ISL3"/>
</dbReference>
<dbReference type="InterPro" id="IPR002560">
    <property type="entry name" value="Transposase_DDE"/>
</dbReference>
<feature type="non-terminal residue" evidence="2">
    <location>
        <position position="1"/>
    </location>
</feature>
<reference evidence="2 3" key="1">
    <citation type="submission" date="2017-05" db="EMBL/GenBank/DDBJ databases">
        <title>Virgibacillus sp. AK90 isolated from a saltern of Kakinada, India.</title>
        <authorList>
            <person name="Gupta V."/>
            <person name="Sidhu C."/>
            <person name="Korpole S."/>
            <person name="Pinnaka A.K."/>
        </authorList>
    </citation>
    <scope>NUCLEOTIDE SEQUENCE [LARGE SCALE GENOMIC DNA]</scope>
    <source>
        <strain evidence="2 3">AK90</strain>
    </source>
</reference>
<evidence type="ECO:0000259" key="1">
    <source>
        <dbReference type="Pfam" id="PF01610"/>
    </source>
</evidence>
<dbReference type="PANTHER" id="PTHR33498:SF1">
    <property type="entry name" value="TRANSPOSASE FOR INSERTION SEQUENCE ELEMENT IS1557"/>
    <property type="match status" value="1"/>
</dbReference>
<dbReference type="EMBL" id="NFZX01000088">
    <property type="protein sequence ID" value="RFA31964.1"/>
    <property type="molecule type" value="Genomic_DNA"/>
</dbReference>
<dbReference type="RefSeq" id="WP_220349915.1">
    <property type="nucleotide sequence ID" value="NZ_NFZX01000088.1"/>
</dbReference>
<feature type="domain" description="Transposase IS204/IS1001/IS1096/IS1165 DDE" evidence="1">
    <location>
        <begin position="128"/>
        <end position="244"/>
    </location>
</feature>
<dbReference type="AlphaFoldDB" id="A0A3E0WG84"/>
<dbReference type="PANTHER" id="PTHR33498">
    <property type="entry name" value="TRANSPOSASE FOR INSERTION SEQUENCE ELEMENT IS1557"/>
    <property type="match status" value="1"/>
</dbReference>
<comment type="caution">
    <text evidence="2">The sequence shown here is derived from an EMBL/GenBank/DDBJ whole genome shotgun (WGS) entry which is preliminary data.</text>
</comment>
<name>A0A3E0WG84_9BACI</name>
<dbReference type="Gene3D" id="1.10.10.60">
    <property type="entry name" value="Homeodomain-like"/>
    <property type="match status" value="1"/>
</dbReference>
<dbReference type="Pfam" id="PF01610">
    <property type="entry name" value="DDE_Tnp_ISL3"/>
    <property type="match status" value="1"/>
</dbReference>
<protein>
    <recommendedName>
        <fullName evidence="1">Transposase IS204/IS1001/IS1096/IS1165 DDE domain-containing protein</fullName>
    </recommendedName>
</protein>
<accession>A0A3E0WG84</accession>
<sequence>EVIEKTMAKVEKVRALHDKGYSVRQITDKTGHTKQTIKNYLSPNFNPIHGQYGEQRPGKLSPFRKEVISMRSKGVLYKDIHKSIAKKGYTGSQAAIRQFIAKEKRLQKDVENYDEAGSSEIIERKWLLKLLYKPLEKVKQLTDEQVKNAFRKYPLFKKLYDLVWSFKSILLSGQREELHTWINKAQTLELTKLNSFLNGLKRDINAVENAFLFSYSNGLAEGSVNKLKTIKRIMYGRCSFILLRNKLLLFESRKFN</sequence>
<proteinExistence type="predicted"/>
<evidence type="ECO:0000313" key="3">
    <source>
        <dbReference type="Proteomes" id="UP000256488"/>
    </source>
</evidence>
<organism evidence="2 3">
    <name type="scientific">Virgibacillus dokdonensis</name>
    <dbReference type="NCBI Taxonomy" id="302167"/>
    <lineage>
        <taxon>Bacteria</taxon>
        <taxon>Bacillati</taxon>
        <taxon>Bacillota</taxon>
        <taxon>Bacilli</taxon>
        <taxon>Bacillales</taxon>
        <taxon>Bacillaceae</taxon>
        <taxon>Virgibacillus</taxon>
    </lineage>
</organism>
<evidence type="ECO:0000313" key="2">
    <source>
        <dbReference type="EMBL" id="RFA31964.1"/>
    </source>
</evidence>
<dbReference type="Proteomes" id="UP000256488">
    <property type="component" value="Unassembled WGS sequence"/>
</dbReference>
<gene>
    <name evidence="2" type="ORF">CAI16_19390</name>
</gene>